<evidence type="ECO:0000313" key="3">
    <source>
        <dbReference type="Proteomes" id="UP000320176"/>
    </source>
</evidence>
<sequence>MAVTRKRFRRGPFLETLEGRMLLAGDGFHNFLQPHDVNDDSRVSAADALFVINRLSGDDSRGSASYEDVNDDGRVTAQDALHVINGLSHDRSNSNANDEAIARLYREDGVRVKVEFEIEDSGLKVEVKVQNAAPNETFEVRVDDVRLGEITTDGRGRGKLELGAGQDLPLPSVMPQIRSGMTTELVRASDSSSSTSSSSTSSSSSDSSSSGNSSSSSSSSSDSSSSSTGASTSDTRELKARLIGDASIDAESKFESSPTGVEFSAELRNAPANTTFDVQVDGEIVGALTTDSRGRGRLQFEQNDDSKPFPANFPNVDVGTQVRIGDTLSGVFRLDGASSSTGGGSSSSDDSSDSSSGDDTGSNGGVTAGAVLELKSQLRGMSGVDAEAKYESTMSSVEFKVELEDAPANAEYSVTVDGVTVGTLRTDSRGRGRLQFELNDDSKPFPANFPAVAAGTEIRVGNQLAGTFGFGSNDD</sequence>
<evidence type="ECO:0000256" key="1">
    <source>
        <dbReference type="SAM" id="MobiDB-lite"/>
    </source>
</evidence>
<feature type="compositionally biased region" description="Basic and acidic residues" evidence="1">
    <location>
        <begin position="151"/>
        <end position="160"/>
    </location>
</feature>
<feature type="compositionally biased region" description="Low complexity" evidence="1">
    <location>
        <begin position="189"/>
        <end position="233"/>
    </location>
</feature>
<dbReference type="GO" id="GO:0004553">
    <property type="term" value="F:hydrolase activity, hydrolyzing O-glycosyl compounds"/>
    <property type="evidence" value="ECO:0007669"/>
    <property type="project" value="InterPro"/>
</dbReference>
<proteinExistence type="predicted"/>
<organism evidence="2 3">
    <name type="scientific">Stieleria varia</name>
    <dbReference type="NCBI Taxonomy" id="2528005"/>
    <lineage>
        <taxon>Bacteria</taxon>
        <taxon>Pseudomonadati</taxon>
        <taxon>Planctomycetota</taxon>
        <taxon>Planctomycetia</taxon>
        <taxon>Pirellulales</taxon>
        <taxon>Pirellulaceae</taxon>
        <taxon>Stieleria</taxon>
    </lineage>
</organism>
<keyword evidence="3" id="KW-1185">Reference proteome</keyword>
<feature type="region of interest" description="Disordered" evidence="1">
    <location>
        <begin position="335"/>
        <end position="367"/>
    </location>
</feature>
<accession>A0A5C6A5A2</accession>
<dbReference type="InterPro" id="IPR002105">
    <property type="entry name" value="Dockerin_1_rpt"/>
</dbReference>
<feature type="region of interest" description="Disordered" evidence="1">
    <location>
        <begin position="151"/>
        <end position="237"/>
    </location>
</feature>
<reference evidence="2 3" key="1">
    <citation type="submission" date="2019-02" db="EMBL/GenBank/DDBJ databases">
        <title>Deep-cultivation of Planctomycetes and their phenomic and genomic characterization uncovers novel biology.</title>
        <authorList>
            <person name="Wiegand S."/>
            <person name="Jogler M."/>
            <person name="Boedeker C."/>
            <person name="Pinto D."/>
            <person name="Vollmers J."/>
            <person name="Rivas-Marin E."/>
            <person name="Kohn T."/>
            <person name="Peeters S.H."/>
            <person name="Heuer A."/>
            <person name="Rast P."/>
            <person name="Oberbeckmann S."/>
            <person name="Bunk B."/>
            <person name="Jeske O."/>
            <person name="Meyerdierks A."/>
            <person name="Storesund J.E."/>
            <person name="Kallscheuer N."/>
            <person name="Luecker S."/>
            <person name="Lage O.M."/>
            <person name="Pohl T."/>
            <person name="Merkel B.J."/>
            <person name="Hornburger P."/>
            <person name="Mueller R.-W."/>
            <person name="Bruemmer F."/>
            <person name="Labrenz M."/>
            <person name="Spormann A.M."/>
            <person name="Op Den Camp H."/>
            <person name="Overmann J."/>
            <person name="Amann R."/>
            <person name="Jetten M.S.M."/>
            <person name="Mascher T."/>
            <person name="Medema M.H."/>
            <person name="Devos D.P."/>
            <person name="Kaster A.-K."/>
            <person name="Ovreas L."/>
            <person name="Rohde M."/>
            <person name="Galperin M.Y."/>
            <person name="Jogler C."/>
        </authorList>
    </citation>
    <scope>NUCLEOTIDE SEQUENCE [LARGE SCALE GENOMIC DNA]</scope>
    <source>
        <strain evidence="2 3">Pla52n</strain>
    </source>
</reference>
<name>A0A5C6A5A2_9BACT</name>
<protein>
    <submittedName>
        <fullName evidence="2">Dockerin type I repeat protein</fullName>
    </submittedName>
</protein>
<evidence type="ECO:0000313" key="2">
    <source>
        <dbReference type="EMBL" id="TWT94550.1"/>
    </source>
</evidence>
<dbReference type="InterPro" id="IPR036439">
    <property type="entry name" value="Dockerin_dom_sf"/>
</dbReference>
<dbReference type="EMBL" id="SJPN01000007">
    <property type="protein sequence ID" value="TWT94550.1"/>
    <property type="molecule type" value="Genomic_DNA"/>
</dbReference>
<dbReference type="SUPFAM" id="SSF63446">
    <property type="entry name" value="Type I dockerin domain"/>
    <property type="match status" value="1"/>
</dbReference>
<feature type="compositionally biased region" description="Low complexity" evidence="1">
    <location>
        <begin position="335"/>
        <end position="361"/>
    </location>
</feature>
<dbReference type="RefSeq" id="WP_197454946.1">
    <property type="nucleotide sequence ID" value="NZ_CP151726.1"/>
</dbReference>
<gene>
    <name evidence="2" type="ORF">Pla52n_53710</name>
</gene>
<comment type="caution">
    <text evidence="2">The sequence shown here is derived from an EMBL/GenBank/DDBJ whole genome shotgun (WGS) entry which is preliminary data.</text>
</comment>
<dbReference type="GO" id="GO:0000272">
    <property type="term" value="P:polysaccharide catabolic process"/>
    <property type="evidence" value="ECO:0007669"/>
    <property type="project" value="InterPro"/>
</dbReference>
<dbReference type="Proteomes" id="UP000320176">
    <property type="component" value="Unassembled WGS sequence"/>
</dbReference>
<dbReference type="Pfam" id="PF00404">
    <property type="entry name" value="Dockerin_1"/>
    <property type="match status" value="1"/>
</dbReference>
<dbReference type="AlphaFoldDB" id="A0A5C6A5A2"/>